<gene>
    <name evidence="2" type="ORF">SAMN02787118_109100</name>
</gene>
<accession>A0A1I2JYE2</accession>
<evidence type="ECO:0000313" key="3">
    <source>
        <dbReference type="Proteomes" id="UP000181942"/>
    </source>
</evidence>
<organism evidence="2 3">
    <name type="scientific">Streptomyces mirabilis</name>
    <dbReference type="NCBI Taxonomy" id="68239"/>
    <lineage>
        <taxon>Bacteria</taxon>
        <taxon>Bacillati</taxon>
        <taxon>Actinomycetota</taxon>
        <taxon>Actinomycetes</taxon>
        <taxon>Kitasatosporales</taxon>
        <taxon>Streptomycetaceae</taxon>
        <taxon>Streptomyces</taxon>
    </lineage>
</organism>
<evidence type="ECO:0000313" key="2">
    <source>
        <dbReference type="EMBL" id="SFF59199.1"/>
    </source>
</evidence>
<name>A0A1I2JYE2_9ACTN</name>
<dbReference type="RefSeq" id="WP_075029382.1">
    <property type="nucleotide sequence ID" value="NZ_BMUQ01000029.1"/>
</dbReference>
<reference evidence="2 3" key="1">
    <citation type="submission" date="2016-10" db="EMBL/GenBank/DDBJ databases">
        <authorList>
            <person name="de Groot N.N."/>
        </authorList>
    </citation>
    <scope>NUCLEOTIDE SEQUENCE [LARGE SCALE GENOMIC DNA]</scope>
    <source>
        <strain evidence="2 3">OK461</strain>
    </source>
</reference>
<feature type="region of interest" description="Disordered" evidence="1">
    <location>
        <begin position="1"/>
        <end position="32"/>
    </location>
</feature>
<protein>
    <submittedName>
        <fullName evidence="2">Uncharacterized protein</fullName>
    </submittedName>
</protein>
<evidence type="ECO:0000256" key="1">
    <source>
        <dbReference type="SAM" id="MobiDB-lite"/>
    </source>
</evidence>
<dbReference type="EMBL" id="FONR01000009">
    <property type="protein sequence ID" value="SFF59199.1"/>
    <property type="molecule type" value="Genomic_DNA"/>
</dbReference>
<dbReference type="OrthoDB" id="3400680at2"/>
<feature type="compositionally biased region" description="Low complexity" evidence="1">
    <location>
        <begin position="1"/>
        <end position="11"/>
    </location>
</feature>
<proteinExistence type="predicted"/>
<sequence>MPTSQPDSSSPSDDRATPDSLLHTGSEGPVTAEDMVLAAGRDLSPKNLAWAERRLREDGPTAIERLLP</sequence>
<dbReference type="Proteomes" id="UP000181942">
    <property type="component" value="Unassembled WGS sequence"/>
</dbReference>
<dbReference type="AlphaFoldDB" id="A0A1I2JYE2"/>